<evidence type="ECO:0000256" key="2">
    <source>
        <dbReference type="ARBA" id="ARBA00023242"/>
    </source>
</evidence>
<keyword evidence="5" id="KW-1185">Reference proteome</keyword>
<feature type="region of interest" description="Disordered" evidence="3">
    <location>
        <begin position="1"/>
        <end position="34"/>
    </location>
</feature>
<comment type="subcellular location">
    <subcellularLocation>
        <location evidence="1">Nucleus</location>
    </subcellularLocation>
</comment>
<sequence>MAPATRSSSRHKARHNPLQRPPKASHQPTRRSPRLKLRELSVAFHEIPTEYCEPSCNLKTEPAKQPQEVVFSTTTIHHLQDVNDKLTGEEIPTEYRQSSHNLTKKPAKQPQEVVFNDTTIHHLQDVNNKLSGEQFEQFYALLQGVKAGMIDVRDVVSEAANLLHDYPKLLTDFRNRFLAEIEGGVEAFDTHIQADQLERRVEEDELATPPVKPVPCFTDAMLSKQAREFMRMVEKVDLECHAGIKNGLLASMHGYELRHCAELIFLALRPYPEFLEVASRVLLAV</sequence>
<feature type="compositionally biased region" description="Basic residues" evidence="3">
    <location>
        <begin position="8"/>
        <end position="17"/>
    </location>
</feature>
<dbReference type="GO" id="GO:0006355">
    <property type="term" value="P:regulation of DNA-templated transcription"/>
    <property type="evidence" value="ECO:0007669"/>
    <property type="project" value="InterPro"/>
</dbReference>
<gene>
    <name evidence="4" type="ORF">BJ508DRAFT_328158</name>
</gene>
<dbReference type="SUPFAM" id="SSF47762">
    <property type="entry name" value="PAH2 domain"/>
    <property type="match status" value="1"/>
</dbReference>
<dbReference type="GO" id="GO:0005634">
    <property type="term" value="C:nucleus"/>
    <property type="evidence" value="ECO:0007669"/>
    <property type="project" value="UniProtKB-SubCell"/>
</dbReference>
<dbReference type="AlphaFoldDB" id="A0A3N4I0F4"/>
<dbReference type="Proteomes" id="UP000275078">
    <property type="component" value="Unassembled WGS sequence"/>
</dbReference>
<evidence type="ECO:0000313" key="5">
    <source>
        <dbReference type="Proteomes" id="UP000275078"/>
    </source>
</evidence>
<proteinExistence type="predicted"/>
<dbReference type="InterPro" id="IPR036600">
    <property type="entry name" value="PAH_sf"/>
</dbReference>
<dbReference type="Gene3D" id="1.20.1160.11">
    <property type="entry name" value="Paired amphipathic helix"/>
    <property type="match status" value="1"/>
</dbReference>
<dbReference type="EMBL" id="ML119697">
    <property type="protein sequence ID" value="RPA79583.1"/>
    <property type="molecule type" value="Genomic_DNA"/>
</dbReference>
<dbReference type="InterPro" id="IPR003822">
    <property type="entry name" value="PAH"/>
</dbReference>
<protein>
    <submittedName>
        <fullName evidence="4">Uncharacterized protein</fullName>
    </submittedName>
</protein>
<organism evidence="4 5">
    <name type="scientific">Ascobolus immersus RN42</name>
    <dbReference type="NCBI Taxonomy" id="1160509"/>
    <lineage>
        <taxon>Eukaryota</taxon>
        <taxon>Fungi</taxon>
        <taxon>Dikarya</taxon>
        <taxon>Ascomycota</taxon>
        <taxon>Pezizomycotina</taxon>
        <taxon>Pezizomycetes</taxon>
        <taxon>Pezizales</taxon>
        <taxon>Ascobolaceae</taxon>
        <taxon>Ascobolus</taxon>
    </lineage>
</organism>
<evidence type="ECO:0000313" key="4">
    <source>
        <dbReference type="EMBL" id="RPA79583.1"/>
    </source>
</evidence>
<name>A0A3N4I0F4_ASCIM</name>
<accession>A0A3N4I0F4</accession>
<evidence type="ECO:0000256" key="1">
    <source>
        <dbReference type="ARBA" id="ARBA00004123"/>
    </source>
</evidence>
<reference evidence="4 5" key="1">
    <citation type="journal article" date="2018" name="Nat. Ecol. Evol.">
        <title>Pezizomycetes genomes reveal the molecular basis of ectomycorrhizal truffle lifestyle.</title>
        <authorList>
            <person name="Murat C."/>
            <person name="Payen T."/>
            <person name="Noel B."/>
            <person name="Kuo A."/>
            <person name="Morin E."/>
            <person name="Chen J."/>
            <person name="Kohler A."/>
            <person name="Krizsan K."/>
            <person name="Balestrini R."/>
            <person name="Da Silva C."/>
            <person name="Montanini B."/>
            <person name="Hainaut M."/>
            <person name="Levati E."/>
            <person name="Barry K.W."/>
            <person name="Belfiori B."/>
            <person name="Cichocki N."/>
            <person name="Clum A."/>
            <person name="Dockter R.B."/>
            <person name="Fauchery L."/>
            <person name="Guy J."/>
            <person name="Iotti M."/>
            <person name="Le Tacon F."/>
            <person name="Lindquist E.A."/>
            <person name="Lipzen A."/>
            <person name="Malagnac F."/>
            <person name="Mello A."/>
            <person name="Molinier V."/>
            <person name="Miyauchi S."/>
            <person name="Poulain J."/>
            <person name="Riccioni C."/>
            <person name="Rubini A."/>
            <person name="Sitrit Y."/>
            <person name="Splivallo R."/>
            <person name="Traeger S."/>
            <person name="Wang M."/>
            <person name="Zifcakova L."/>
            <person name="Wipf D."/>
            <person name="Zambonelli A."/>
            <person name="Paolocci F."/>
            <person name="Nowrousian M."/>
            <person name="Ottonello S."/>
            <person name="Baldrian P."/>
            <person name="Spatafora J.W."/>
            <person name="Henrissat B."/>
            <person name="Nagy L.G."/>
            <person name="Aury J.M."/>
            <person name="Wincker P."/>
            <person name="Grigoriev I.V."/>
            <person name="Bonfante P."/>
            <person name="Martin F.M."/>
        </authorList>
    </citation>
    <scope>NUCLEOTIDE SEQUENCE [LARGE SCALE GENOMIC DNA]</scope>
    <source>
        <strain evidence="4 5">RN42</strain>
    </source>
</reference>
<keyword evidence="2" id="KW-0539">Nucleus</keyword>
<dbReference type="Pfam" id="PF02671">
    <property type="entry name" value="PAH"/>
    <property type="match status" value="1"/>
</dbReference>
<evidence type="ECO:0000256" key="3">
    <source>
        <dbReference type="SAM" id="MobiDB-lite"/>
    </source>
</evidence>